<gene>
    <name evidence="2" type="ORF">FHX37_2477</name>
</gene>
<evidence type="ECO:0000313" key="3">
    <source>
        <dbReference type="Proteomes" id="UP000317422"/>
    </source>
</evidence>
<dbReference type="Gene3D" id="3.40.50.300">
    <property type="entry name" value="P-loop containing nucleotide triphosphate hydrolases"/>
    <property type="match status" value="1"/>
</dbReference>
<keyword evidence="3" id="KW-1185">Reference proteome</keyword>
<name>A0A543NL30_9ACTN</name>
<dbReference type="Pfam" id="PF13424">
    <property type="entry name" value="TPR_12"/>
    <property type="match status" value="1"/>
</dbReference>
<keyword evidence="1" id="KW-0812">Transmembrane</keyword>
<dbReference type="Proteomes" id="UP000317422">
    <property type="component" value="Unassembled WGS sequence"/>
</dbReference>
<keyword evidence="1" id="KW-0472">Membrane</keyword>
<dbReference type="PANTHER" id="PTHR47691">
    <property type="entry name" value="REGULATOR-RELATED"/>
    <property type="match status" value="1"/>
</dbReference>
<feature type="transmembrane region" description="Helical" evidence="1">
    <location>
        <begin position="12"/>
        <end position="32"/>
    </location>
</feature>
<dbReference type="SUPFAM" id="SSF52540">
    <property type="entry name" value="P-loop containing nucleoside triphosphate hydrolases"/>
    <property type="match status" value="1"/>
</dbReference>
<dbReference type="InterPro" id="IPR011990">
    <property type="entry name" value="TPR-like_helical_dom_sf"/>
</dbReference>
<reference evidence="2 3" key="1">
    <citation type="submission" date="2019-06" db="EMBL/GenBank/DDBJ databases">
        <title>Sequencing the genomes of 1000 actinobacteria strains.</title>
        <authorList>
            <person name="Klenk H.-P."/>
        </authorList>
    </citation>
    <scope>NUCLEOTIDE SEQUENCE [LARGE SCALE GENOMIC DNA]</scope>
    <source>
        <strain evidence="2 3">DSM 45015</strain>
    </source>
</reference>
<dbReference type="OrthoDB" id="5521887at2"/>
<dbReference type="AlphaFoldDB" id="A0A543NL30"/>
<feature type="transmembrane region" description="Helical" evidence="1">
    <location>
        <begin position="44"/>
        <end position="63"/>
    </location>
</feature>
<dbReference type="InterPro" id="IPR027417">
    <property type="entry name" value="P-loop_NTPase"/>
</dbReference>
<sequence>MTPPEPRRRVIGSVSALVVAALCVAVSAWLEMSPEVLEDLPRSVVWLSSVAGTFGSALAGVAIDRGWRSGQRKATAAQPAYPHSDLPPLQGPNVGYSAERALLRRLFAAFPRSGWRRILSRPSWMVRGKNRYSALIIAITGPTGTGKTRLSLRIAHEVADRFPDGVRWRDMCGDKEHFAPAELELEGTHAEEEQDRPRSLRLWEWINGGRSRAPEQESIPDQGPRLGSSAPRTVRSLLNDLLATFDSTPRAPRRRLGEAWRALTAGKRILLVLDNVEDPEKVGELIPNSPKSAVVLTCRGDFEHHGMDYTRIPLSGFDVAEGAELLERHAPTRGSSAERSRERELRREIIEHCHGLPQTLGMCGRWLDRPSGPTTSELLEQLRETEQENPLLRPDEPAGFAESFIGVFQVCSARDRLLLWRMATNGLEELSDYTAAALLDVPRGQAQDSIRDLERLFLLEPLGHAEDGVDRYRMPQLVRGAVLAQPHEKLGLSEVEEEAWGREPTRRAMWRLLVTYTWLAEQAAETLGRSDQDFPQPRLDPLPSVSALELEAPEHPRAWLAREREMLLGCCFVAQVDNHIQIGWRLSRAVSAMCQVVRTHWEEWGQAVQTQCDLAAAGSDPHALGMAMLDNAELCGNQGRYDRSVQFAQRAEYIFEQLGSDPRWHARAWRVLGVSLYRRGDLDRAREILTQTERVLAQHDDQWWRARTRCDIAEVYSYLGRYTVAQDLLERAQEDFQDTGDPDQRDLARLLLADVLARRGRHLESWLTLRDLRDRFHEGGKQWYVARCLRAMGTLDTHELEAQYEQCDLVFNTRRDGLRYRLRLLAGRLAHRGGPDSGPLAGERTRDLHQRRATPEELTREVLGSYAEWAKSEFNHERAPWLLRFFALRREWSAGSRTAMLREAISSQQRMGDQWGVYRGYLTLGRILARDRKARRRKLQDSAAAFATAVAGFDELGDTWWAARSHRIAARELFQATMRLDSQDGSITASSRARDWLRKARDHAERAYAAYQNMDNHVGQIRSEILLARILWVWGAPEDTVVAYLRSAIDRTDNTGEAELREEALDLNEELFHKHPGNVARRWPIN</sequence>
<dbReference type="SUPFAM" id="SSF48452">
    <property type="entry name" value="TPR-like"/>
    <property type="match status" value="1"/>
</dbReference>
<evidence type="ECO:0000313" key="2">
    <source>
        <dbReference type="EMBL" id="TQN32514.1"/>
    </source>
</evidence>
<dbReference type="GO" id="GO:0043531">
    <property type="term" value="F:ADP binding"/>
    <property type="evidence" value="ECO:0007669"/>
    <property type="project" value="InterPro"/>
</dbReference>
<dbReference type="EMBL" id="VFQC01000001">
    <property type="protein sequence ID" value="TQN32514.1"/>
    <property type="molecule type" value="Genomic_DNA"/>
</dbReference>
<evidence type="ECO:0000256" key="1">
    <source>
        <dbReference type="SAM" id="Phobius"/>
    </source>
</evidence>
<proteinExistence type="predicted"/>
<protein>
    <submittedName>
        <fullName evidence="2">NB-ARC domain-containing protein</fullName>
    </submittedName>
</protein>
<comment type="caution">
    <text evidence="2">The sequence shown here is derived from an EMBL/GenBank/DDBJ whole genome shotgun (WGS) entry which is preliminary data.</text>
</comment>
<dbReference type="PANTHER" id="PTHR47691:SF3">
    <property type="entry name" value="HTH-TYPE TRANSCRIPTIONAL REGULATOR RV0890C-RELATED"/>
    <property type="match status" value="1"/>
</dbReference>
<accession>A0A543NL30</accession>
<dbReference type="RefSeq" id="WP_141923992.1">
    <property type="nucleotide sequence ID" value="NZ_VFQC01000001.1"/>
</dbReference>
<organism evidence="2 3">
    <name type="scientific">Haloactinospora alba</name>
    <dbReference type="NCBI Taxonomy" id="405555"/>
    <lineage>
        <taxon>Bacteria</taxon>
        <taxon>Bacillati</taxon>
        <taxon>Actinomycetota</taxon>
        <taxon>Actinomycetes</taxon>
        <taxon>Streptosporangiales</taxon>
        <taxon>Nocardiopsidaceae</taxon>
        <taxon>Haloactinospora</taxon>
    </lineage>
</organism>
<dbReference type="Gene3D" id="1.25.40.10">
    <property type="entry name" value="Tetratricopeptide repeat domain"/>
    <property type="match status" value="1"/>
</dbReference>
<keyword evidence="1" id="KW-1133">Transmembrane helix</keyword>